<name>A0A811V1C7_CERCA</name>
<dbReference type="GO" id="GO:0005576">
    <property type="term" value="C:extracellular region"/>
    <property type="evidence" value="ECO:0007669"/>
    <property type="project" value="UniProtKB-SubCell"/>
</dbReference>
<comment type="similarity">
    <text evidence="2">Belongs to the peptidase S1 family.</text>
</comment>
<evidence type="ECO:0000313" key="10">
    <source>
        <dbReference type="EMBL" id="CAD7004744.1"/>
    </source>
</evidence>
<dbReference type="InterPro" id="IPR033116">
    <property type="entry name" value="TRYPSIN_SER"/>
</dbReference>
<dbReference type="PRINTS" id="PR00722">
    <property type="entry name" value="CHYMOTRYPSIN"/>
</dbReference>
<dbReference type="OrthoDB" id="10059102at2759"/>
<feature type="domain" description="Peptidase S1" evidence="9">
    <location>
        <begin position="449"/>
        <end position="673"/>
    </location>
</feature>
<comment type="subcellular location">
    <subcellularLocation>
        <location evidence="1">Secreted</location>
    </subcellularLocation>
</comment>
<evidence type="ECO:0000256" key="5">
    <source>
        <dbReference type="ARBA" id="ARBA00022801"/>
    </source>
</evidence>
<dbReference type="InterPro" id="IPR050430">
    <property type="entry name" value="Peptidase_S1"/>
</dbReference>
<evidence type="ECO:0000256" key="4">
    <source>
        <dbReference type="ARBA" id="ARBA00022670"/>
    </source>
</evidence>
<keyword evidence="5 8" id="KW-0378">Hydrolase</keyword>
<evidence type="ECO:0000256" key="7">
    <source>
        <dbReference type="ARBA" id="ARBA00023157"/>
    </source>
</evidence>
<evidence type="ECO:0000259" key="9">
    <source>
        <dbReference type="PROSITE" id="PS50240"/>
    </source>
</evidence>
<reference evidence="10" key="1">
    <citation type="submission" date="2020-11" db="EMBL/GenBank/DDBJ databases">
        <authorList>
            <person name="Whitehead M."/>
        </authorList>
    </citation>
    <scope>NUCLEOTIDE SEQUENCE</scope>
    <source>
        <strain evidence="10">EGII</strain>
    </source>
</reference>
<dbReference type="Gene3D" id="2.40.10.10">
    <property type="entry name" value="Trypsin-like serine proteases"/>
    <property type="match status" value="5"/>
</dbReference>
<evidence type="ECO:0000256" key="6">
    <source>
        <dbReference type="ARBA" id="ARBA00022825"/>
    </source>
</evidence>
<organism evidence="10 11">
    <name type="scientific">Ceratitis capitata</name>
    <name type="common">Mediterranean fruit fly</name>
    <name type="synonym">Tephritis capitata</name>
    <dbReference type="NCBI Taxonomy" id="7213"/>
    <lineage>
        <taxon>Eukaryota</taxon>
        <taxon>Metazoa</taxon>
        <taxon>Ecdysozoa</taxon>
        <taxon>Arthropoda</taxon>
        <taxon>Hexapoda</taxon>
        <taxon>Insecta</taxon>
        <taxon>Pterygota</taxon>
        <taxon>Neoptera</taxon>
        <taxon>Endopterygota</taxon>
        <taxon>Diptera</taxon>
        <taxon>Brachycera</taxon>
        <taxon>Muscomorpha</taxon>
        <taxon>Tephritoidea</taxon>
        <taxon>Tephritidae</taxon>
        <taxon>Ceratitis</taxon>
        <taxon>Ceratitis</taxon>
    </lineage>
</organism>
<keyword evidence="4 8" id="KW-0645">Protease</keyword>
<dbReference type="EMBL" id="CAJHJT010000034">
    <property type="protein sequence ID" value="CAD7004744.1"/>
    <property type="molecule type" value="Genomic_DNA"/>
</dbReference>
<accession>A0A811V1C7</accession>
<dbReference type="GO" id="GO:0006508">
    <property type="term" value="P:proteolysis"/>
    <property type="evidence" value="ECO:0007669"/>
    <property type="project" value="UniProtKB-KW"/>
</dbReference>
<dbReference type="AlphaFoldDB" id="A0A811V1C7"/>
<comment type="caution">
    <text evidence="10">The sequence shown here is derived from an EMBL/GenBank/DDBJ whole genome shotgun (WGS) entry which is preliminary data.</text>
</comment>
<evidence type="ECO:0000256" key="8">
    <source>
        <dbReference type="RuleBase" id="RU363034"/>
    </source>
</evidence>
<dbReference type="Proteomes" id="UP000606786">
    <property type="component" value="Unassembled WGS sequence"/>
</dbReference>
<dbReference type="PANTHER" id="PTHR24276">
    <property type="entry name" value="POLYSERASE-RELATED"/>
    <property type="match status" value="1"/>
</dbReference>
<sequence>MVKQYPYYVRLHYGSEFKCGGSLIRDNAVLTAAHCVVDFNVKMLRIHADTINLYDIGIVRTAKNVLISQAYDENTMNYDVAVLILSSPIPPTSATPIPLNKIPVAPGMKCLVMGHGLQSENGWGSAQLQEVQVPVLSRALCKIKYAFREYISPSMMCASTPGKDSCSGDSGGPMVCNERQAGIVSWGYGCGHIYSAKVSERIVGGSAVTQKKYRYYVRLHYQGEFKCGGSLVRNNAVLTAAHCVKGANVKALRIHADTINLSDAGVVRPVKNALISRSYNPSTLNYDVAVLILATAIPSGSFTAITLDKKAVANGVSCLVIGHGYTKEDGVASAQLREIQVPVVNRAVCQRKYRGTGVITQYMMCASEPGKKDSCSGDSGGPMICNGQQAGIVSWGMGCARVKYPGVYTDISKVYSFIEKFATCSILFFVQFNPNIVAHEFATLLDGKIVGGQQTTIEEVPYLLNLRRSGQFSCGGSLLTPHCVLTAAHCVKGVPASSLTVHAGASRLSDVGEMRQVAQHFTSPFYSTNTLDMDVAILKLAEPLSGPNIATIGLCSKNPGNDEFVKISGWGITSEYSEQPPNQVRTTLVRVVPKSDCMQAYLGKALLTSTMFCATIPGARDSCSGDSGGPVVYDGRVCGIVSWGFGCARKEYPGVYTNVASKRVNAFVKQILMQQCL</sequence>
<dbReference type="InterPro" id="IPR001254">
    <property type="entry name" value="Trypsin_dom"/>
</dbReference>
<evidence type="ECO:0000256" key="3">
    <source>
        <dbReference type="ARBA" id="ARBA00022525"/>
    </source>
</evidence>
<dbReference type="Pfam" id="PF00089">
    <property type="entry name" value="Trypsin"/>
    <property type="match status" value="3"/>
</dbReference>
<dbReference type="PROSITE" id="PS00135">
    <property type="entry name" value="TRYPSIN_SER"/>
    <property type="match status" value="2"/>
</dbReference>
<keyword evidence="3" id="KW-0964">Secreted</keyword>
<dbReference type="FunFam" id="2.40.10.10:FF:000034">
    <property type="entry name" value="Eupolytin"/>
    <property type="match status" value="2"/>
</dbReference>
<evidence type="ECO:0000256" key="1">
    <source>
        <dbReference type="ARBA" id="ARBA00004613"/>
    </source>
</evidence>
<dbReference type="FunFam" id="2.40.10.10:FF:000068">
    <property type="entry name" value="transmembrane protease serine 2"/>
    <property type="match status" value="1"/>
</dbReference>
<keyword evidence="11" id="KW-1185">Reference proteome</keyword>
<dbReference type="InterPro" id="IPR001314">
    <property type="entry name" value="Peptidase_S1A"/>
</dbReference>
<proteinExistence type="inferred from homology"/>
<feature type="domain" description="Peptidase S1" evidence="9">
    <location>
        <begin position="1"/>
        <end position="191"/>
    </location>
</feature>
<dbReference type="SMART" id="SM00020">
    <property type="entry name" value="Tryp_SPc"/>
    <property type="match status" value="3"/>
</dbReference>
<evidence type="ECO:0000256" key="2">
    <source>
        <dbReference type="ARBA" id="ARBA00007664"/>
    </source>
</evidence>
<gene>
    <name evidence="10" type="ORF">CCAP1982_LOCUS13137</name>
</gene>
<keyword evidence="7" id="KW-1015">Disulfide bond</keyword>
<protein>
    <submittedName>
        <fullName evidence="10">(Mediterranean fruit fly) hypothetical protein</fullName>
    </submittedName>
</protein>
<evidence type="ECO:0000313" key="11">
    <source>
        <dbReference type="Proteomes" id="UP000606786"/>
    </source>
</evidence>
<keyword evidence="6 8" id="KW-0720">Serine protease</keyword>
<dbReference type="InterPro" id="IPR043504">
    <property type="entry name" value="Peptidase_S1_PA_chymotrypsin"/>
</dbReference>
<dbReference type="PANTHER" id="PTHR24276:SF91">
    <property type="entry name" value="AT26814P-RELATED"/>
    <property type="match status" value="1"/>
</dbReference>
<dbReference type="CDD" id="cd00190">
    <property type="entry name" value="Tryp_SPc"/>
    <property type="match status" value="3"/>
</dbReference>
<dbReference type="InterPro" id="IPR018114">
    <property type="entry name" value="TRYPSIN_HIS"/>
</dbReference>
<dbReference type="PROSITE" id="PS00134">
    <property type="entry name" value="TRYPSIN_HIS"/>
    <property type="match status" value="2"/>
</dbReference>
<feature type="domain" description="Peptidase S1" evidence="9">
    <location>
        <begin position="202"/>
        <end position="423"/>
    </location>
</feature>
<dbReference type="GO" id="GO:0004252">
    <property type="term" value="F:serine-type endopeptidase activity"/>
    <property type="evidence" value="ECO:0007669"/>
    <property type="project" value="InterPro"/>
</dbReference>
<dbReference type="SUPFAM" id="SSF50494">
    <property type="entry name" value="Trypsin-like serine proteases"/>
    <property type="match status" value="3"/>
</dbReference>
<dbReference type="InterPro" id="IPR009003">
    <property type="entry name" value="Peptidase_S1_PA"/>
</dbReference>
<dbReference type="PROSITE" id="PS50240">
    <property type="entry name" value="TRYPSIN_DOM"/>
    <property type="match status" value="3"/>
</dbReference>